<feature type="transmembrane region" description="Helical" evidence="8">
    <location>
        <begin position="234"/>
        <end position="256"/>
    </location>
</feature>
<evidence type="ECO:0000256" key="2">
    <source>
        <dbReference type="ARBA" id="ARBA00022448"/>
    </source>
</evidence>
<evidence type="ECO:0000256" key="8">
    <source>
        <dbReference type="SAM" id="Phobius"/>
    </source>
</evidence>
<dbReference type="EMBL" id="JAAPAO010000579">
    <property type="protein sequence ID" value="KAF4656756.1"/>
    <property type="molecule type" value="Genomic_DNA"/>
</dbReference>
<proteinExistence type="predicted"/>
<evidence type="ECO:0000256" key="3">
    <source>
        <dbReference type="ARBA" id="ARBA00022692"/>
    </source>
</evidence>
<comment type="caution">
    <text evidence="9">The sequence shown here is derived from an EMBL/GenBank/DDBJ whole genome shotgun (WGS) entry which is preliminary data.</text>
</comment>
<dbReference type="InterPro" id="IPR044669">
    <property type="entry name" value="YneE/VCCN1/2-like"/>
</dbReference>
<keyword evidence="5" id="KW-0406">Ion transport</keyword>
<comment type="subcellular location">
    <subcellularLocation>
        <location evidence="1">Membrane</location>
        <topology evidence="1">Multi-pass membrane protein</topology>
    </subcellularLocation>
</comment>
<feature type="region of interest" description="Disordered" evidence="7">
    <location>
        <begin position="289"/>
        <end position="310"/>
    </location>
</feature>
<keyword evidence="10" id="KW-1185">Reference proteome</keyword>
<keyword evidence="4 8" id="KW-1133">Transmembrane helix</keyword>
<sequence>MAVPYPFRPASTNISPVVFIAPTLTYMVALALVAHAPHFNEVVMHLASLEKLWNVFSIILGLLFGFYTSVSFSRWWSMRTHTAHAAGRAVDITVILAGEGLTHQADLFRLLLLAYAIHLIELSGSRGDDRIDALKELGLLKTSDEIPQPLTVPAVYCAFLRRFTAIQGIPDHVRLSVQEDLTVCRAAAGDAMMYVTTPMPPTLSWIVHGGTWAFLLFMPFGYVAPLAGHDTQAVMVISSLIFIIMHTWLVTTDYILNSTRGFDLNKYWLNTVAAITSLAGECVITTTQQETADPPQRRSARRRVQQKMAE</sequence>
<dbReference type="Pfam" id="PF25539">
    <property type="entry name" value="Bestrophin_2"/>
    <property type="match status" value="1"/>
</dbReference>
<organism evidence="9 10">
    <name type="scientific">Perkinsus chesapeaki</name>
    <name type="common">Clam parasite</name>
    <name type="synonym">Perkinsus andrewsi</name>
    <dbReference type="NCBI Taxonomy" id="330153"/>
    <lineage>
        <taxon>Eukaryota</taxon>
        <taxon>Sar</taxon>
        <taxon>Alveolata</taxon>
        <taxon>Perkinsozoa</taxon>
        <taxon>Perkinsea</taxon>
        <taxon>Perkinsida</taxon>
        <taxon>Perkinsidae</taxon>
        <taxon>Perkinsus</taxon>
    </lineage>
</organism>
<evidence type="ECO:0000256" key="5">
    <source>
        <dbReference type="ARBA" id="ARBA00023065"/>
    </source>
</evidence>
<keyword evidence="2" id="KW-0813">Transport</keyword>
<dbReference type="Proteomes" id="UP000591131">
    <property type="component" value="Unassembled WGS sequence"/>
</dbReference>
<evidence type="ECO:0000256" key="4">
    <source>
        <dbReference type="ARBA" id="ARBA00022989"/>
    </source>
</evidence>
<accession>A0A7J6LC51</accession>
<evidence type="ECO:0000313" key="10">
    <source>
        <dbReference type="Proteomes" id="UP000591131"/>
    </source>
</evidence>
<dbReference type="OrthoDB" id="436919at2759"/>
<evidence type="ECO:0000313" key="9">
    <source>
        <dbReference type="EMBL" id="KAF4656756.1"/>
    </source>
</evidence>
<name>A0A7J6LC51_PERCH</name>
<evidence type="ECO:0000256" key="7">
    <source>
        <dbReference type="SAM" id="MobiDB-lite"/>
    </source>
</evidence>
<keyword evidence="6 8" id="KW-0472">Membrane</keyword>
<gene>
    <name evidence="9" type="ORF">FOL47_008760</name>
</gene>
<feature type="transmembrane region" description="Helical" evidence="8">
    <location>
        <begin position="12"/>
        <end position="32"/>
    </location>
</feature>
<dbReference type="AlphaFoldDB" id="A0A7J6LC51"/>
<reference evidence="9 10" key="1">
    <citation type="submission" date="2020-04" db="EMBL/GenBank/DDBJ databases">
        <title>Perkinsus chesapeaki whole genome sequence.</title>
        <authorList>
            <person name="Bogema D.R."/>
        </authorList>
    </citation>
    <scope>NUCLEOTIDE SEQUENCE [LARGE SCALE GENOMIC DNA]</scope>
    <source>
        <strain evidence="9">ATCC PRA-425</strain>
    </source>
</reference>
<dbReference type="GO" id="GO:0005254">
    <property type="term" value="F:chloride channel activity"/>
    <property type="evidence" value="ECO:0007669"/>
    <property type="project" value="InterPro"/>
</dbReference>
<feature type="compositionally biased region" description="Basic residues" evidence="7">
    <location>
        <begin position="298"/>
        <end position="310"/>
    </location>
</feature>
<feature type="transmembrane region" description="Helical" evidence="8">
    <location>
        <begin position="52"/>
        <end position="70"/>
    </location>
</feature>
<feature type="transmembrane region" description="Helical" evidence="8">
    <location>
        <begin position="202"/>
        <end position="222"/>
    </location>
</feature>
<protein>
    <submittedName>
        <fullName evidence="9">Uncharacterized protein</fullName>
    </submittedName>
</protein>
<keyword evidence="3 8" id="KW-0812">Transmembrane</keyword>
<evidence type="ECO:0000256" key="6">
    <source>
        <dbReference type="ARBA" id="ARBA00023136"/>
    </source>
</evidence>
<evidence type="ECO:0000256" key="1">
    <source>
        <dbReference type="ARBA" id="ARBA00004141"/>
    </source>
</evidence>
<dbReference type="GO" id="GO:0016020">
    <property type="term" value="C:membrane"/>
    <property type="evidence" value="ECO:0007669"/>
    <property type="project" value="UniProtKB-SubCell"/>
</dbReference>